<feature type="domain" description="HTH cro/C1-type" evidence="1">
    <location>
        <begin position="10"/>
        <end position="64"/>
    </location>
</feature>
<accession>A0ABS3GVR0</accession>
<evidence type="ECO:0000313" key="3">
    <source>
        <dbReference type="Proteomes" id="UP000664632"/>
    </source>
</evidence>
<evidence type="ECO:0000259" key="1">
    <source>
        <dbReference type="PROSITE" id="PS50943"/>
    </source>
</evidence>
<proteinExistence type="predicted"/>
<dbReference type="InterPro" id="IPR001387">
    <property type="entry name" value="Cro/C1-type_HTH"/>
</dbReference>
<dbReference type="CDD" id="cd00093">
    <property type="entry name" value="HTH_XRE"/>
    <property type="match status" value="1"/>
</dbReference>
<evidence type="ECO:0000313" key="2">
    <source>
        <dbReference type="EMBL" id="MBO0438920.1"/>
    </source>
</evidence>
<name>A0ABS3GVR0_9ENTE</name>
<dbReference type="InterPro" id="IPR010982">
    <property type="entry name" value="Lambda_DNA-bd_dom_sf"/>
</dbReference>
<sequence length="165" mass="18960">MKQNILGPIIKEFRKKRHLTQKDVSKLTGFSQNTISNHENGNRSLDEDAIYKYAKAFDVSPGIFFKSLVAKANSIPVIKPDQLNIDNTINIMRKLESDRKDKVYSFAKEQLEEQNKIIELSRVTDTGTLAAHSADPDKIFDEDEIDKINAYLDELDEEYDSKHKK</sequence>
<reference evidence="2 3" key="1">
    <citation type="submission" date="2021-03" db="EMBL/GenBank/DDBJ databases">
        <title>Enterococcal diversity collection.</title>
        <authorList>
            <person name="Gilmore M.S."/>
            <person name="Schwartzman J."/>
            <person name="Van Tyne D."/>
            <person name="Martin M."/>
            <person name="Earl A.M."/>
            <person name="Manson A.L."/>
            <person name="Straub T."/>
            <person name="Salamzade R."/>
            <person name="Saavedra J."/>
            <person name="Lebreton F."/>
            <person name="Prichula J."/>
            <person name="Schaufler K."/>
            <person name="Gaca A."/>
            <person name="Sgardioli B."/>
            <person name="Wagenaar J."/>
            <person name="Strong T."/>
        </authorList>
    </citation>
    <scope>NUCLEOTIDE SEQUENCE [LARGE SCALE GENOMIC DNA]</scope>
    <source>
        <strain evidence="2 3">DIV0869a</strain>
    </source>
</reference>
<dbReference type="Proteomes" id="UP000664632">
    <property type="component" value="Unassembled WGS sequence"/>
</dbReference>
<gene>
    <name evidence="2" type="ORF">JZO69_00910</name>
</gene>
<dbReference type="Gene3D" id="1.10.260.40">
    <property type="entry name" value="lambda repressor-like DNA-binding domains"/>
    <property type="match status" value="1"/>
</dbReference>
<organism evidence="2 3">
    <name type="scientific">Candidatus Enterococcus ikei</name>
    <dbReference type="NCBI Taxonomy" id="2815326"/>
    <lineage>
        <taxon>Bacteria</taxon>
        <taxon>Bacillati</taxon>
        <taxon>Bacillota</taxon>
        <taxon>Bacilli</taxon>
        <taxon>Lactobacillales</taxon>
        <taxon>Enterococcaceae</taxon>
        <taxon>Enterococcus</taxon>
    </lineage>
</organism>
<dbReference type="SMART" id="SM00530">
    <property type="entry name" value="HTH_XRE"/>
    <property type="match status" value="1"/>
</dbReference>
<dbReference type="Pfam" id="PF01381">
    <property type="entry name" value="HTH_3"/>
    <property type="match status" value="1"/>
</dbReference>
<dbReference type="PROSITE" id="PS50943">
    <property type="entry name" value="HTH_CROC1"/>
    <property type="match status" value="1"/>
</dbReference>
<protein>
    <submittedName>
        <fullName evidence="2">Helix-turn-helix transcriptional regulator</fullName>
    </submittedName>
</protein>
<comment type="caution">
    <text evidence="2">The sequence shown here is derived from an EMBL/GenBank/DDBJ whole genome shotgun (WGS) entry which is preliminary data.</text>
</comment>
<dbReference type="SUPFAM" id="SSF47413">
    <property type="entry name" value="lambda repressor-like DNA-binding domains"/>
    <property type="match status" value="1"/>
</dbReference>
<dbReference type="EMBL" id="JAFLWD010000003">
    <property type="protein sequence ID" value="MBO0438920.1"/>
    <property type="molecule type" value="Genomic_DNA"/>
</dbReference>
<dbReference type="RefSeq" id="WP_207111033.1">
    <property type="nucleotide sequence ID" value="NZ_JAFLWD010000003.1"/>
</dbReference>
<keyword evidence="3" id="KW-1185">Reference proteome</keyword>